<sequence>MTVDSLSVRGFFKFRGVGSKITNAQPPWESVVHSICLDGCGDMLLKTAVQLGATKNLVHDSGENQRNEDSDGENDDYRPATPAGARTDVCRESTRRERIKFEWRLRDEFRHVYRLEEA</sequence>
<organism evidence="2 3">
    <name type="scientific">Hydnomerulius pinastri MD-312</name>
    <dbReference type="NCBI Taxonomy" id="994086"/>
    <lineage>
        <taxon>Eukaryota</taxon>
        <taxon>Fungi</taxon>
        <taxon>Dikarya</taxon>
        <taxon>Basidiomycota</taxon>
        <taxon>Agaricomycotina</taxon>
        <taxon>Agaricomycetes</taxon>
        <taxon>Agaricomycetidae</taxon>
        <taxon>Boletales</taxon>
        <taxon>Boletales incertae sedis</taxon>
        <taxon>Leucogyrophana</taxon>
    </lineage>
</organism>
<proteinExistence type="predicted"/>
<accession>A0A0C9VVS8</accession>
<evidence type="ECO:0000313" key="3">
    <source>
        <dbReference type="Proteomes" id="UP000053820"/>
    </source>
</evidence>
<evidence type="ECO:0000256" key="1">
    <source>
        <dbReference type="SAM" id="MobiDB-lite"/>
    </source>
</evidence>
<evidence type="ECO:0000313" key="2">
    <source>
        <dbReference type="EMBL" id="KIJ62220.1"/>
    </source>
</evidence>
<dbReference type="Proteomes" id="UP000053820">
    <property type="component" value="Unassembled WGS sequence"/>
</dbReference>
<reference evidence="2 3" key="1">
    <citation type="submission" date="2014-04" db="EMBL/GenBank/DDBJ databases">
        <title>Evolutionary Origins and Diversification of the Mycorrhizal Mutualists.</title>
        <authorList>
            <consortium name="DOE Joint Genome Institute"/>
            <consortium name="Mycorrhizal Genomics Consortium"/>
            <person name="Kohler A."/>
            <person name="Kuo A."/>
            <person name="Nagy L.G."/>
            <person name="Floudas D."/>
            <person name="Copeland A."/>
            <person name="Barry K.W."/>
            <person name="Cichocki N."/>
            <person name="Veneault-Fourrey C."/>
            <person name="LaButti K."/>
            <person name="Lindquist E.A."/>
            <person name="Lipzen A."/>
            <person name="Lundell T."/>
            <person name="Morin E."/>
            <person name="Murat C."/>
            <person name="Riley R."/>
            <person name="Ohm R."/>
            <person name="Sun H."/>
            <person name="Tunlid A."/>
            <person name="Henrissat B."/>
            <person name="Grigoriev I.V."/>
            <person name="Hibbett D.S."/>
            <person name="Martin F."/>
        </authorList>
    </citation>
    <scope>NUCLEOTIDE SEQUENCE [LARGE SCALE GENOMIC DNA]</scope>
    <source>
        <strain evidence="2 3">MD-312</strain>
    </source>
</reference>
<dbReference type="EMBL" id="KN839856">
    <property type="protein sequence ID" value="KIJ62220.1"/>
    <property type="molecule type" value="Genomic_DNA"/>
</dbReference>
<protein>
    <submittedName>
        <fullName evidence="2">Uncharacterized protein</fullName>
    </submittedName>
</protein>
<dbReference type="AlphaFoldDB" id="A0A0C9VVS8"/>
<keyword evidence="3" id="KW-1185">Reference proteome</keyword>
<feature type="compositionally biased region" description="Basic and acidic residues" evidence="1">
    <location>
        <begin position="57"/>
        <end position="69"/>
    </location>
</feature>
<name>A0A0C9VVS8_9AGAM</name>
<dbReference type="HOGENOM" id="CLU_2073469_0_0_1"/>
<gene>
    <name evidence="2" type="ORF">HYDPIDRAFT_41998</name>
</gene>
<feature type="region of interest" description="Disordered" evidence="1">
    <location>
        <begin position="56"/>
        <end position="89"/>
    </location>
</feature>